<proteinExistence type="predicted"/>
<feature type="modified residue" description="4-aspartylphosphate" evidence="1">
    <location>
        <position position="57"/>
    </location>
</feature>
<organism evidence="4 5">
    <name type="scientific">Uliginosibacterium silvisoli</name>
    <dbReference type="NCBI Taxonomy" id="3114758"/>
    <lineage>
        <taxon>Bacteria</taxon>
        <taxon>Pseudomonadati</taxon>
        <taxon>Pseudomonadota</taxon>
        <taxon>Betaproteobacteria</taxon>
        <taxon>Rhodocyclales</taxon>
        <taxon>Zoogloeaceae</taxon>
        <taxon>Uliginosibacterium</taxon>
    </lineage>
</organism>
<dbReference type="InterPro" id="IPR001789">
    <property type="entry name" value="Sig_transdc_resp-reg_receiver"/>
</dbReference>
<reference evidence="4 5" key="1">
    <citation type="submission" date="2024-01" db="EMBL/GenBank/DDBJ databases">
        <title>Uliginosibacterium soil sp. nov.</title>
        <authorList>
            <person name="Lv Y."/>
        </authorList>
    </citation>
    <scope>NUCLEOTIDE SEQUENCE [LARGE SCALE GENOMIC DNA]</scope>
    <source>
        <strain evidence="4 5">H3</strain>
    </source>
</reference>
<comment type="caution">
    <text evidence="4">The sequence shown here is derived from an EMBL/GenBank/DDBJ whole genome shotgun (WGS) entry which is preliminary data.</text>
</comment>
<dbReference type="RefSeq" id="WP_327600110.1">
    <property type="nucleotide sequence ID" value="NZ_JAYXHS010000003.1"/>
</dbReference>
<sequence>MPRYSYLIAEDEPALATELAMLLRRHWPEAICIGVAASGDEALHLARREQPDIVFLDVRMPGCDGITVARELCKEAHVPLMVFVTAFDQYALAAFDAAALDYLLKPVECERLALCVERLKERLARDQKPALDDLLCQLRQLVPGTQRAQQALRYIRAGTEQSVRLIPVEEVLYFEARDKYVSVITPEGETLIRTALRDLLASLDPEHFWQVHRGLIVNAQAIVSADRDKMGRVRLNMRDNLHKLVVSRQFSHRFKPM</sequence>
<evidence type="ECO:0000259" key="2">
    <source>
        <dbReference type="PROSITE" id="PS50110"/>
    </source>
</evidence>
<dbReference type="Gene3D" id="3.40.50.2300">
    <property type="match status" value="1"/>
</dbReference>
<feature type="domain" description="HTH LytTR-type" evidence="3">
    <location>
        <begin position="165"/>
        <end position="257"/>
    </location>
</feature>
<protein>
    <submittedName>
        <fullName evidence="4">LytTR family DNA-binding domain-containing protein</fullName>
    </submittedName>
</protein>
<keyword evidence="4" id="KW-0238">DNA-binding</keyword>
<dbReference type="Pfam" id="PF00072">
    <property type="entry name" value="Response_reg"/>
    <property type="match status" value="1"/>
</dbReference>
<dbReference type="SMART" id="SM00850">
    <property type="entry name" value="LytTR"/>
    <property type="match status" value="1"/>
</dbReference>
<dbReference type="Pfam" id="PF04397">
    <property type="entry name" value="LytTR"/>
    <property type="match status" value="1"/>
</dbReference>
<keyword evidence="1" id="KW-0597">Phosphoprotein</keyword>
<dbReference type="InterPro" id="IPR007492">
    <property type="entry name" value="LytTR_DNA-bd_dom"/>
</dbReference>
<dbReference type="PANTHER" id="PTHR37299">
    <property type="entry name" value="TRANSCRIPTIONAL REGULATOR-RELATED"/>
    <property type="match status" value="1"/>
</dbReference>
<evidence type="ECO:0000259" key="3">
    <source>
        <dbReference type="PROSITE" id="PS50930"/>
    </source>
</evidence>
<dbReference type="SUPFAM" id="SSF52172">
    <property type="entry name" value="CheY-like"/>
    <property type="match status" value="1"/>
</dbReference>
<dbReference type="Proteomes" id="UP001331561">
    <property type="component" value="Unassembled WGS sequence"/>
</dbReference>
<dbReference type="SMART" id="SM00448">
    <property type="entry name" value="REC"/>
    <property type="match status" value="1"/>
</dbReference>
<evidence type="ECO:0000313" key="4">
    <source>
        <dbReference type="EMBL" id="MEC5387133.1"/>
    </source>
</evidence>
<dbReference type="PROSITE" id="PS50930">
    <property type="entry name" value="HTH_LYTTR"/>
    <property type="match status" value="1"/>
</dbReference>
<dbReference type="Gene3D" id="2.40.50.1020">
    <property type="entry name" value="LytTr DNA-binding domain"/>
    <property type="match status" value="1"/>
</dbReference>
<gene>
    <name evidence="4" type="ORF">VVD49_15495</name>
</gene>
<evidence type="ECO:0000256" key="1">
    <source>
        <dbReference type="PROSITE-ProRule" id="PRU00169"/>
    </source>
</evidence>
<accession>A0ABU6K7V8</accession>
<evidence type="ECO:0000313" key="5">
    <source>
        <dbReference type="Proteomes" id="UP001331561"/>
    </source>
</evidence>
<keyword evidence="5" id="KW-1185">Reference proteome</keyword>
<dbReference type="GO" id="GO:0003677">
    <property type="term" value="F:DNA binding"/>
    <property type="evidence" value="ECO:0007669"/>
    <property type="project" value="UniProtKB-KW"/>
</dbReference>
<dbReference type="PANTHER" id="PTHR37299:SF1">
    <property type="entry name" value="STAGE 0 SPORULATION PROTEIN A HOMOLOG"/>
    <property type="match status" value="1"/>
</dbReference>
<dbReference type="PROSITE" id="PS50110">
    <property type="entry name" value="RESPONSE_REGULATORY"/>
    <property type="match status" value="1"/>
</dbReference>
<dbReference type="InterPro" id="IPR011006">
    <property type="entry name" value="CheY-like_superfamily"/>
</dbReference>
<feature type="domain" description="Response regulatory" evidence="2">
    <location>
        <begin position="5"/>
        <end position="120"/>
    </location>
</feature>
<dbReference type="InterPro" id="IPR046947">
    <property type="entry name" value="LytR-like"/>
</dbReference>
<dbReference type="EMBL" id="JAYXHS010000003">
    <property type="protein sequence ID" value="MEC5387133.1"/>
    <property type="molecule type" value="Genomic_DNA"/>
</dbReference>
<name>A0ABU6K7V8_9RHOO</name>